<evidence type="ECO:0000313" key="5">
    <source>
        <dbReference type="EMBL" id="BET44548.1"/>
    </source>
</evidence>
<evidence type="ECO:0000259" key="4">
    <source>
        <dbReference type="Pfam" id="PF05175"/>
    </source>
</evidence>
<dbReference type="CDD" id="cd02440">
    <property type="entry name" value="AdoMet_MTases"/>
    <property type="match status" value="1"/>
</dbReference>
<reference evidence="5" key="1">
    <citation type="journal article" date="2023" name="Front. Microbiol.">
        <title>Genome analysis of Candidatus Aschnera chinzeii, the bacterial endosymbiont of the blood-sucking bat fly Penicillidia jenynsii (Insecta: Diptera: Nycteribiidae).</title>
        <authorList>
            <person name="Koga R."/>
            <person name="Moriyama M."/>
            <person name="Nozaki T."/>
            <person name="Fukatsu T."/>
        </authorList>
    </citation>
    <scope>NUCLEOTIDE SEQUENCE</scope>
    <source>
        <strain evidence="5">Kw-01</strain>
    </source>
</reference>
<dbReference type="InterPro" id="IPR029063">
    <property type="entry name" value="SAM-dependent_MTases_sf"/>
</dbReference>
<accession>A0AAT9G4B0</accession>
<organism evidence="5">
    <name type="scientific">Candidatus Aschnera chinzeii</name>
    <dbReference type="NCBI Taxonomy" id="1485666"/>
    <lineage>
        <taxon>Bacteria</taxon>
        <taxon>Pseudomonadati</taxon>
        <taxon>Pseudomonadota</taxon>
        <taxon>Gammaproteobacteria</taxon>
        <taxon>Enterobacterales</taxon>
        <taxon>Enterobacteriaceae</taxon>
        <taxon>Candidatus Aschnera</taxon>
    </lineage>
</organism>
<name>A0AAT9G4B0_9ENTR</name>
<evidence type="ECO:0000256" key="1">
    <source>
        <dbReference type="ARBA" id="ARBA00022603"/>
    </source>
</evidence>
<keyword evidence="5" id="KW-0687">Ribonucleoprotein</keyword>
<dbReference type="InterPro" id="IPR002052">
    <property type="entry name" value="DNA_methylase_N6_adenine_CS"/>
</dbReference>
<dbReference type="AlphaFoldDB" id="A0AAT9G4B0"/>
<dbReference type="Pfam" id="PF05175">
    <property type="entry name" value="MTS"/>
    <property type="match status" value="1"/>
</dbReference>
<keyword evidence="2" id="KW-0808">Transferase</keyword>
<feature type="domain" description="Methyltransferase small" evidence="4">
    <location>
        <begin position="132"/>
        <end position="215"/>
    </location>
</feature>
<dbReference type="InterPro" id="IPR004556">
    <property type="entry name" value="HemK-like"/>
</dbReference>
<dbReference type="EMBL" id="AP028961">
    <property type="protein sequence ID" value="BET44548.1"/>
    <property type="molecule type" value="Genomic_DNA"/>
</dbReference>
<dbReference type="GO" id="GO:0003676">
    <property type="term" value="F:nucleic acid binding"/>
    <property type="evidence" value="ECO:0007669"/>
    <property type="project" value="InterPro"/>
</dbReference>
<dbReference type="GO" id="GO:0032259">
    <property type="term" value="P:methylation"/>
    <property type="evidence" value="ECO:0007669"/>
    <property type="project" value="UniProtKB-KW"/>
</dbReference>
<keyword evidence="5" id="KW-0689">Ribosomal protein</keyword>
<evidence type="ECO:0000256" key="3">
    <source>
        <dbReference type="ARBA" id="ARBA00022691"/>
    </source>
</evidence>
<keyword evidence="1 5" id="KW-0489">Methyltransferase</keyword>
<evidence type="ECO:0000256" key="2">
    <source>
        <dbReference type="ARBA" id="ARBA00022679"/>
    </source>
</evidence>
<dbReference type="PROSITE" id="PS00092">
    <property type="entry name" value="N6_MTASE"/>
    <property type="match status" value="1"/>
</dbReference>
<dbReference type="PIRSF" id="PIRSF037167">
    <property type="entry name" value="Mtase_YfcB_prd"/>
    <property type="match status" value="1"/>
</dbReference>
<sequence length="311" mass="35734">MSNNKYKLLTKELQSIKDMLRWTISQFNSSDIFYGHGTNNAIDEAKNLILPTLFLPINTPEILLTSLITTEERLILTKRIIMRINKHIPVSYLTNKSWFCGHELYIDKRALIPRSPIAELINNNFKNIIKYKPKYILDMCTGSGCIAIACAYKFPDAYIDAVDISIDALNVAEINIKQHNLSDRIMLIQSNLFQNLSKSLKYDLIISNPPYVKKNCIMQLPTEYLTEPKIALIGGEDGLKFIINILLYASYFLKKNGSLICEVGDNMSAIINKFKNINFNWLKFKYGGNGVFSLTYQQCCEIQKYLHYINQ</sequence>
<dbReference type="GO" id="GO:0005829">
    <property type="term" value="C:cytosol"/>
    <property type="evidence" value="ECO:0007669"/>
    <property type="project" value="TreeGrafter"/>
</dbReference>
<dbReference type="PANTHER" id="PTHR47806">
    <property type="entry name" value="50S RIBOSOMAL PROTEIN L3 GLUTAMINE METHYLTRANSFERASE"/>
    <property type="match status" value="1"/>
</dbReference>
<dbReference type="SUPFAM" id="SSF53335">
    <property type="entry name" value="S-adenosyl-L-methionine-dependent methyltransferases"/>
    <property type="match status" value="1"/>
</dbReference>
<reference evidence="5" key="2">
    <citation type="submission" date="2023-10" db="EMBL/GenBank/DDBJ databases">
        <authorList>
            <person name="Koga R."/>
            <person name="Fukatsu T."/>
        </authorList>
    </citation>
    <scope>NUCLEOTIDE SEQUENCE</scope>
    <source>
        <strain evidence="5">Kw-01</strain>
    </source>
</reference>
<keyword evidence="3" id="KW-0949">S-adenosyl-L-methionine</keyword>
<dbReference type="InterPro" id="IPR007848">
    <property type="entry name" value="Small_mtfrase_dom"/>
</dbReference>
<dbReference type="InterPro" id="IPR017127">
    <property type="entry name" value="Ribosome_uL3_MTase"/>
</dbReference>
<dbReference type="NCBIfam" id="TIGR03533">
    <property type="entry name" value="L3_gln_methyl"/>
    <property type="match status" value="1"/>
</dbReference>
<dbReference type="GO" id="GO:0036009">
    <property type="term" value="F:protein-glutamine N-methyltransferase activity"/>
    <property type="evidence" value="ECO:0007669"/>
    <property type="project" value="InterPro"/>
</dbReference>
<dbReference type="PANTHER" id="PTHR47806:SF1">
    <property type="entry name" value="RIBOSOMAL PROTEIN UL3 GLUTAMINE METHYLTRANSFERASE"/>
    <property type="match status" value="1"/>
</dbReference>
<dbReference type="GO" id="GO:0005840">
    <property type="term" value="C:ribosome"/>
    <property type="evidence" value="ECO:0007669"/>
    <property type="project" value="UniProtKB-KW"/>
</dbReference>
<proteinExistence type="predicted"/>
<dbReference type="Gene3D" id="3.40.50.150">
    <property type="entry name" value="Vaccinia Virus protein VP39"/>
    <property type="match status" value="1"/>
</dbReference>
<dbReference type="NCBIfam" id="TIGR00536">
    <property type="entry name" value="hemK_fam"/>
    <property type="match status" value="1"/>
</dbReference>
<gene>
    <name evidence="5" type="primary">prmB</name>
    <name evidence="5" type="ORF">ACHINZ_2200</name>
</gene>
<protein>
    <submittedName>
        <fullName evidence="5">50S ribosomal protein L3 N(5)-glutamine methyltransferase</fullName>
    </submittedName>
</protein>